<evidence type="ECO:0000313" key="11">
    <source>
        <dbReference type="EMBL" id="KAK3922194.1"/>
    </source>
</evidence>
<dbReference type="InterPro" id="IPR005829">
    <property type="entry name" value="Sugar_transporter_CS"/>
</dbReference>
<gene>
    <name evidence="11" type="ORF">KUF71_001373</name>
</gene>
<sequence>MGSEAGNKPIMDGRSSRVLLQHLGALSASNVGTLFGLALGWSSAAKAIYSEAEQQRTQGFVVDLEQWSWVSSLYGLGALAGSVAFSRLVFPLGRKRVILLVGPVSAASCMLLLWASSVWMLYAGRVGQGLSSGMAAVATPIYISEMSSPDIRGALATYFEILLCLGILVMYTLGKFLAVYWVNVVCLSVGVLHSVCFMWFPDTPRWHLLHGREREARESLLFYRGRDYDVDAEIKIINDGIKESAAKAVSGWRAFSARPARKALILAVTLMTMQQVTGVNAITFYASKLFEEAGVGDGHLASIIVAAVEVVAAVVSLGFVDRLGRRTLLMMSGASLAICTGIMGVYFFFKASSSSAPRDFKGEDVSTITWVPILVVSVYMFMFSVGFGPVIWVMLGEMFPDNVKGVATGVAAGVGWFFSFAVTKFYPTLSVALGEYTCYWIFFGFSILSCLFIGFCLPETKGKTLDEIQEEL</sequence>
<evidence type="ECO:0000313" key="12">
    <source>
        <dbReference type="Proteomes" id="UP001219518"/>
    </source>
</evidence>
<dbReference type="NCBIfam" id="TIGR00879">
    <property type="entry name" value="SP"/>
    <property type="match status" value="1"/>
</dbReference>
<dbReference type="PRINTS" id="PR00171">
    <property type="entry name" value="SUGRTRNSPORT"/>
</dbReference>
<keyword evidence="8" id="KW-0813">Transport</keyword>
<feature type="transmembrane region" description="Helical" evidence="9">
    <location>
        <begin position="97"/>
        <end position="116"/>
    </location>
</feature>
<protein>
    <submittedName>
        <fullName evidence="11">Facilitated trehalose transporter Tret1-2-like protein</fullName>
    </submittedName>
</protein>
<comment type="subcellular location">
    <subcellularLocation>
        <location evidence="1">Cell membrane</location>
        <topology evidence="1">Multi-pass membrane protein</topology>
    </subcellularLocation>
</comment>
<feature type="transmembrane region" description="Helical" evidence="9">
    <location>
        <begin position="180"/>
        <end position="200"/>
    </location>
</feature>
<evidence type="ECO:0000256" key="7">
    <source>
        <dbReference type="ARBA" id="ARBA00024348"/>
    </source>
</evidence>
<feature type="transmembrane region" description="Helical" evidence="9">
    <location>
        <begin position="369"/>
        <end position="394"/>
    </location>
</feature>
<dbReference type="PANTHER" id="PTHR48021">
    <property type="match status" value="1"/>
</dbReference>
<dbReference type="EMBL" id="JAHWGI010001073">
    <property type="protein sequence ID" value="KAK3922194.1"/>
    <property type="molecule type" value="Genomic_DNA"/>
</dbReference>
<accession>A0AAE1HIY0</accession>
<dbReference type="FunFam" id="1.20.1250.20:FF:000055">
    <property type="entry name" value="Facilitated trehalose transporter Tret1-2 homolog"/>
    <property type="match status" value="1"/>
</dbReference>
<evidence type="ECO:0000256" key="1">
    <source>
        <dbReference type="ARBA" id="ARBA00004651"/>
    </source>
</evidence>
<dbReference type="Proteomes" id="UP001219518">
    <property type="component" value="Unassembled WGS sequence"/>
</dbReference>
<feature type="transmembrane region" description="Helical" evidence="9">
    <location>
        <begin position="263"/>
        <end position="286"/>
    </location>
</feature>
<feature type="transmembrane region" description="Helical" evidence="9">
    <location>
        <begin position="406"/>
        <end position="427"/>
    </location>
</feature>
<evidence type="ECO:0000256" key="9">
    <source>
        <dbReference type="SAM" id="Phobius"/>
    </source>
</evidence>
<keyword evidence="12" id="KW-1185">Reference proteome</keyword>
<keyword evidence="3 9" id="KW-0812">Transmembrane</keyword>
<dbReference type="GO" id="GO:0022857">
    <property type="term" value="F:transmembrane transporter activity"/>
    <property type="evidence" value="ECO:0007669"/>
    <property type="project" value="InterPro"/>
</dbReference>
<dbReference type="GO" id="GO:0005886">
    <property type="term" value="C:plasma membrane"/>
    <property type="evidence" value="ECO:0007669"/>
    <property type="project" value="UniProtKB-SubCell"/>
</dbReference>
<name>A0AAE1HIY0_9NEOP</name>
<keyword evidence="2" id="KW-1003">Cell membrane</keyword>
<evidence type="ECO:0000256" key="5">
    <source>
        <dbReference type="ARBA" id="ARBA00023136"/>
    </source>
</evidence>
<proteinExistence type="inferred from homology"/>
<dbReference type="Gene3D" id="1.20.1250.20">
    <property type="entry name" value="MFS general substrate transporter like domains"/>
    <property type="match status" value="1"/>
</dbReference>
<feature type="transmembrane region" description="Helical" evidence="9">
    <location>
        <begin position="122"/>
        <end position="143"/>
    </location>
</feature>
<evidence type="ECO:0000256" key="2">
    <source>
        <dbReference type="ARBA" id="ARBA00022475"/>
    </source>
</evidence>
<keyword evidence="6" id="KW-0325">Glycoprotein</keyword>
<feature type="transmembrane region" description="Helical" evidence="9">
    <location>
        <begin position="18"/>
        <end position="41"/>
    </location>
</feature>
<keyword evidence="5 9" id="KW-0472">Membrane</keyword>
<dbReference type="SUPFAM" id="SSF103473">
    <property type="entry name" value="MFS general substrate transporter"/>
    <property type="match status" value="1"/>
</dbReference>
<dbReference type="Pfam" id="PF00083">
    <property type="entry name" value="Sugar_tr"/>
    <property type="match status" value="1"/>
</dbReference>
<comment type="caution">
    <text evidence="11">The sequence shown here is derived from an EMBL/GenBank/DDBJ whole genome shotgun (WGS) entry which is preliminary data.</text>
</comment>
<feature type="transmembrane region" description="Helical" evidence="9">
    <location>
        <begin position="69"/>
        <end position="90"/>
    </location>
</feature>
<feature type="transmembrane region" description="Helical" evidence="9">
    <location>
        <begin position="298"/>
        <end position="320"/>
    </location>
</feature>
<dbReference type="InterPro" id="IPR020846">
    <property type="entry name" value="MFS_dom"/>
</dbReference>
<feature type="transmembrane region" description="Helical" evidence="9">
    <location>
        <begin position="439"/>
        <end position="457"/>
    </location>
</feature>
<evidence type="ECO:0000259" key="10">
    <source>
        <dbReference type="PROSITE" id="PS50850"/>
    </source>
</evidence>
<dbReference type="InterPro" id="IPR036259">
    <property type="entry name" value="MFS_trans_sf"/>
</dbReference>
<feature type="transmembrane region" description="Helical" evidence="9">
    <location>
        <begin position="327"/>
        <end position="349"/>
    </location>
</feature>
<evidence type="ECO:0000256" key="3">
    <source>
        <dbReference type="ARBA" id="ARBA00022692"/>
    </source>
</evidence>
<feature type="transmembrane region" description="Helical" evidence="9">
    <location>
        <begin position="155"/>
        <end position="174"/>
    </location>
</feature>
<dbReference type="PROSITE" id="PS50850">
    <property type="entry name" value="MFS"/>
    <property type="match status" value="1"/>
</dbReference>
<evidence type="ECO:0000256" key="8">
    <source>
        <dbReference type="RuleBase" id="RU003346"/>
    </source>
</evidence>
<dbReference type="InterPro" id="IPR003663">
    <property type="entry name" value="Sugar/inositol_transpt"/>
</dbReference>
<organism evidence="11 12">
    <name type="scientific">Frankliniella fusca</name>
    <dbReference type="NCBI Taxonomy" id="407009"/>
    <lineage>
        <taxon>Eukaryota</taxon>
        <taxon>Metazoa</taxon>
        <taxon>Ecdysozoa</taxon>
        <taxon>Arthropoda</taxon>
        <taxon>Hexapoda</taxon>
        <taxon>Insecta</taxon>
        <taxon>Pterygota</taxon>
        <taxon>Neoptera</taxon>
        <taxon>Paraneoptera</taxon>
        <taxon>Thysanoptera</taxon>
        <taxon>Terebrantia</taxon>
        <taxon>Thripoidea</taxon>
        <taxon>Thripidae</taxon>
        <taxon>Frankliniella</taxon>
    </lineage>
</organism>
<evidence type="ECO:0000256" key="4">
    <source>
        <dbReference type="ARBA" id="ARBA00022989"/>
    </source>
</evidence>
<dbReference type="PROSITE" id="PS00216">
    <property type="entry name" value="SUGAR_TRANSPORT_1"/>
    <property type="match status" value="1"/>
</dbReference>
<reference evidence="11" key="1">
    <citation type="submission" date="2021-07" db="EMBL/GenBank/DDBJ databases">
        <authorList>
            <person name="Catto M.A."/>
            <person name="Jacobson A."/>
            <person name="Kennedy G."/>
            <person name="Labadie P."/>
            <person name="Hunt B.G."/>
            <person name="Srinivasan R."/>
        </authorList>
    </citation>
    <scope>NUCLEOTIDE SEQUENCE</scope>
    <source>
        <strain evidence="11">PL_HMW_Pooled</strain>
        <tissue evidence="11">Head</tissue>
    </source>
</reference>
<keyword evidence="4 9" id="KW-1133">Transmembrane helix</keyword>
<dbReference type="InterPro" id="IPR005828">
    <property type="entry name" value="MFS_sugar_transport-like"/>
</dbReference>
<reference evidence="11" key="2">
    <citation type="journal article" date="2023" name="BMC Genomics">
        <title>Pest status, molecular evolution, and epigenetic factors derived from the genome assembly of Frankliniella fusca, a thysanopteran phytovirus vector.</title>
        <authorList>
            <person name="Catto M.A."/>
            <person name="Labadie P.E."/>
            <person name="Jacobson A.L."/>
            <person name="Kennedy G.G."/>
            <person name="Srinivasan R."/>
            <person name="Hunt B.G."/>
        </authorList>
    </citation>
    <scope>NUCLEOTIDE SEQUENCE</scope>
    <source>
        <strain evidence="11">PL_HMW_Pooled</strain>
    </source>
</reference>
<comment type="similarity">
    <text evidence="7">Belongs to the major facilitator superfamily. Sugar transporter (TC 2.A.1.1) family. Trehalose transporter subfamily.</text>
</comment>
<dbReference type="AlphaFoldDB" id="A0AAE1HIY0"/>
<dbReference type="PANTHER" id="PTHR48021:SF1">
    <property type="entry name" value="GH07001P-RELATED"/>
    <property type="match status" value="1"/>
</dbReference>
<feature type="domain" description="Major facilitator superfamily (MFS) profile" evidence="10">
    <location>
        <begin position="16"/>
        <end position="461"/>
    </location>
</feature>
<dbReference type="InterPro" id="IPR050549">
    <property type="entry name" value="MFS_Trehalose_Transporter"/>
</dbReference>
<evidence type="ECO:0000256" key="6">
    <source>
        <dbReference type="ARBA" id="ARBA00023180"/>
    </source>
</evidence>